<dbReference type="InterPro" id="IPR008925">
    <property type="entry name" value="aa_tRNA-synth_I_cd-bd_sf"/>
</dbReference>
<dbReference type="Gene3D" id="1.10.10.350">
    <property type="match status" value="1"/>
</dbReference>
<evidence type="ECO:0000256" key="2">
    <source>
        <dbReference type="ARBA" id="ARBA00022741"/>
    </source>
</evidence>
<evidence type="ECO:0000256" key="3">
    <source>
        <dbReference type="ARBA" id="ARBA00022840"/>
    </source>
</evidence>
<keyword evidence="5" id="KW-0030">Aminoacyl-tRNA synthetase</keyword>
<dbReference type="EC" id="6.1.1.17" evidence="7"/>
<evidence type="ECO:0000313" key="7">
    <source>
        <dbReference type="EMBL" id="MPN53363.1"/>
    </source>
</evidence>
<keyword evidence="1 7" id="KW-0436">Ligase</keyword>
<name>A0A645J1N6_9ZZZZ</name>
<evidence type="ECO:0000256" key="5">
    <source>
        <dbReference type="ARBA" id="ARBA00023146"/>
    </source>
</evidence>
<dbReference type="GO" id="GO:0005524">
    <property type="term" value="F:ATP binding"/>
    <property type="evidence" value="ECO:0007669"/>
    <property type="project" value="UniProtKB-KW"/>
</dbReference>
<keyword evidence="2" id="KW-0547">Nucleotide-binding</keyword>
<accession>A0A645J1N6</accession>
<proteinExistence type="predicted"/>
<dbReference type="Pfam" id="PF19269">
    <property type="entry name" value="Anticodon_2"/>
    <property type="match status" value="1"/>
</dbReference>
<comment type="caution">
    <text evidence="7">The sequence shown here is derived from an EMBL/GenBank/DDBJ whole genome shotgun (WGS) entry which is preliminary data.</text>
</comment>
<keyword evidence="4" id="KW-0648">Protein biosynthesis</keyword>
<evidence type="ECO:0000256" key="4">
    <source>
        <dbReference type="ARBA" id="ARBA00022917"/>
    </source>
</evidence>
<protein>
    <submittedName>
        <fullName evidence="7">Glutamate--tRNA ligase</fullName>
        <ecNumber evidence="7">6.1.1.17</ecNumber>
    </submittedName>
</protein>
<dbReference type="SUPFAM" id="SSF48163">
    <property type="entry name" value="An anticodon-binding domain of class I aminoacyl-tRNA synthetases"/>
    <property type="match status" value="1"/>
</dbReference>
<dbReference type="InterPro" id="IPR020751">
    <property type="entry name" value="aa-tRNA-synth_I_codon-bd_sub2"/>
</dbReference>
<evidence type="ECO:0000259" key="6">
    <source>
        <dbReference type="Pfam" id="PF19269"/>
    </source>
</evidence>
<dbReference type="InterPro" id="IPR045462">
    <property type="entry name" value="aa-tRNA-synth_I_cd-bd"/>
</dbReference>
<sequence>MDFFDQLPEYETALYVHKKMKTTEEIALDSLKACLPVLETLPVWEETAIHDSMMALVEEKGIKNGQMLWPLRTALSGKPTSPGGAIELADILGREESIRRINKGIELLEKC</sequence>
<organism evidence="7">
    <name type="scientific">bioreactor metagenome</name>
    <dbReference type="NCBI Taxonomy" id="1076179"/>
    <lineage>
        <taxon>unclassified sequences</taxon>
        <taxon>metagenomes</taxon>
        <taxon>ecological metagenomes</taxon>
    </lineage>
</organism>
<dbReference type="AlphaFoldDB" id="A0A645J1N6"/>
<reference evidence="7" key="1">
    <citation type="submission" date="2019-08" db="EMBL/GenBank/DDBJ databases">
        <authorList>
            <person name="Kucharzyk K."/>
            <person name="Murdoch R.W."/>
            <person name="Higgins S."/>
            <person name="Loffler F."/>
        </authorList>
    </citation>
    <scope>NUCLEOTIDE SEQUENCE</scope>
</reference>
<dbReference type="EMBL" id="VSSQ01120431">
    <property type="protein sequence ID" value="MPN53363.1"/>
    <property type="molecule type" value="Genomic_DNA"/>
</dbReference>
<dbReference type="GO" id="GO:0004818">
    <property type="term" value="F:glutamate-tRNA ligase activity"/>
    <property type="evidence" value="ECO:0007669"/>
    <property type="project" value="UniProtKB-EC"/>
</dbReference>
<keyword evidence="3" id="KW-0067">ATP-binding</keyword>
<evidence type="ECO:0000256" key="1">
    <source>
        <dbReference type="ARBA" id="ARBA00022598"/>
    </source>
</evidence>
<dbReference type="GO" id="GO:0000049">
    <property type="term" value="F:tRNA binding"/>
    <property type="evidence" value="ECO:0007669"/>
    <property type="project" value="InterPro"/>
</dbReference>
<gene>
    <name evidence="7" type="primary">gltX_52</name>
    <name evidence="7" type="ORF">SDC9_201027</name>
</gene>
<dbReference type="GO" id="GO:0006412">
    <property type="term" value="P:translation"/>
    <property type="evidence" value="ECO:0007669"/>
    <property type="project" value="UniProtKB-KW"/>
</dbReference>
<feature type="domain" description="Aminoacyl-tRNA synthetase class I anticodon-binding" evidence="6">
    <location>
        <begin position="1"/>
        <end position="105"/>
    </location>
</feature>